<dbReference type="InterPro" id="IPR016024">
    <property type="entry name" value="ARM-type_fold"/>
</dbReference>
<dbReference type="PANTHER" id="PTHR17695:SF11">
    <property type="entry name" value="SMALL SUBUNIT PROCESSOME COMPONENT 20 HOMOLOG"/>
    <property type="match status" value="1"/>
</dbReference>
<sequence>SWRDPSAHKLRSIVFVWDDPRRERRRRLKDQSPPEDRFDPQAYEHQLLVTLGECAGLAEKHNRELVPLFLSLCGQASTSQSDSTSSPPSTHTPTATHLPLPKPTLLAWLTLFSKFSNPRALHSTSTLRSLYLTFLAHPDRTFQSLALTCLFTYKSPFLTPYEERFRALLDDTRWRDELAQLQVQMEEVPEEARAEVVEVWVRLLFGVMLERRGGKAKGGADRRAAVLSAFTALRDEELGLLVDLMLRPFGWDRSSLGVLPGPDGTFDVLSVASALEGVQDKQVVGFLTLLGDVMKQLGSRLRAYWPALLGMTVCLSAMAQRRIDGGVSAGEGMDVDEGVTKDSAQEGEEAVADDAEDIEDVEDTDNSNNKTSNSASPPPTTSSSSKALRSIRQLGLKRLADFFRTPISTSFPFAPYLPAIFRTLITPRLPLLARENSQSPSALLELFYVWTIDGVHLPLLVEYDNDVLPRVFDCLLVGSVKPAVVNKIFDIVENVLAASQEDPHTLTHILKLHVSHLLHALAALVSRTQSPSALSTPLGQRQIHILSALASFSHDAAQARTLLELFDPLLRRPGRVVQEKVKTGLVKIVGELVRLVPELRDPQSQAFKKTYGMLSGLFRSLRSRPARLALVETFHRLAELEGEGDGPSREGSSSSLGLREVARLLEVMNAYSPKRLDEPDFERRIAAFTELNERAYKALSSAHWVPILQNMLNFIQDAEELAVRNSAAGAMRRFIDLVAAEGSVQAREQEQGQGQDGKREFRDTFTKILYPGLKNGLRSKSELVRAEVLSVLAYAVTKCPSIHPSLREMRVLLENGDEEANFFNNILHVQVHRRSRALRRLAEHCALGRLGSGVVAEVFVPLVGNFIVSPSTSTGAGKGGVDHHLVNDAIVATGRMARALEWRPYYALVQRYLGLSRGKGGKDAKEGREKEGREKEAEERVYVRALVAVLDNFHFPMEDVVADAPETEAVDEDVPVEEGEEADQEQEAAEQESAATAASKESQKIAKISDAVNLKLLPTLLAHLEKHDPQPHNDSQPTDSHTRIPLAIGIVAVAQHLPPGPREAHIRRLITILSQILRAKSQETRDLTRDALNRIAVTLGPGYLPLIMRELRAALVRGPQLHVLAFVVHGLVVHVTSGEHAERFAVLDEVVNDVAHVSAEVIFGESGKDVQSEGFKTKMKEVRTSSSKGLDAFSLIAKFITPARISSLLAPIKAIMHETESAKVMALVEEVLKRVATGLNGNRHLGESELLVLCNTLISQNARFLQQMPAKRKERDNVKNDHIVQMKRKVAADADHYASNSFRFVTFGLELLSTALKRSRFDFHDPAQLARLEAMVVTVGNTLYSTNASVLTLGMRCAAGLAKCPLKTVQKSLPVTIRQILDIIRQTGNTESELVQVAFKSLAVILRDGPPAQVKEKDLVYLLELVSPDLEEPTRQAAVFALLRAIVARKLVVPEIYDLMEKVAEIAVTSQSTQVQELCRGVLLQFLLDYPQGKGRLRTQMTFLAKNLAYVYESGRVSVMELLGAVVVKFQAGLVQEYADLLFVALVMVVANDDSARCREMAAQLIKGLWARLDGERRDVLLSHLHTWAAQTAQPLLTWVSMQVYGFVVDVAQAESSPFVLAIFGDIKSSLQRSVAAITAVEDEGDANQMEVEVEWQLPYHSLTVLSKVLKVFSDFSKEDDKVDWPLVVDHLLFPHAWVRTAACRLLGVLFSAVPVAAPRTDLPDEHPLSRAGMQLTAKKLTQQLKSEHLDAALGLQVVKNLFYLGKCFYLLPPGDAAAAAATGEEAEDMGDDDEGADDRQGAQEEKLKNISNPLPWLFSKVSYQIRSAHIRRRNKPSSKANWSQQPLAGLRWFAAMASHMDSERLEQFLVHILNPVYRLTEEDTIHDSQMGAFLSPRGSIYLSTHLSIETLTGPAEELKTTAIELQDLVQSKVGTTKFANVYNQIRQSVLGVRRERKVARALQASTNPEAAAKRKMHRNVVKKDSRKRKERSFLEARGKVKRRREE</sequence>
<feature type="compositionally biased region" description="Low complexity" evidence="1">
    <location>
        <begin position="366"/>
        <end position="387"/>
    </location>
</feature>
<dbReference type="OrthoDB" id="360653at2759"/>
<evidence type="ECO:0000313" key="5">
    <source>
        <dbReference type="EMBL" id="PPQ73911.1"/>
    </source>
</evidence>
<dbReference type="EMBL" id="NHYE01005376">
    <property type="protein sequence ID" value="PPQ73911.1"/>
    <property type="molecule type" value="Genomic_DNA"/>
</dbReference>
<comment type="caution">
    <text evidence="5">The sequence shown here is derived from an EMBL/GenBank/DDBJ whole genome shotgun (WGS) entry which is preliminary data.</text>
</comment>
<feature type="region of interest" description="Disordered" evidence="1">
    <location>
        <begin position="963"/>
        <end position="1002"/>
    </location>
</feature>
<dbReference type="GO" id="GO:0030686">
    <property type="term" value="C:90S preribosome"/>
    <property type="evidence" value="ECO:0007669"/>
    <property type="project" value="TreeGrafter"/>
</dbReference>
<organism evidence="5 6">
    <name type="scientific">Gymnopilus dilepis</name>
    <dbReference type="NCBI Taxonomy" id="231916"/>
    <lineage>
        <taxon>Eukaryota</taxon>
        <taxon>Fungi</taxon>
        <taxon>Dikarya</taxon>
        <taxon>Basidiomycota</taxon>
        <taxon>Agaricomycotina</taxon>
        <taxon>Agaricomycetes</taxon>
        <taxon>Agaricomycetidae</taxon>
        <taxon>Agaricales</taxon>
        <taxon>Agaricineae</taxon>
        <taxon>Hymenogastraceae</taxon>
        <taxon>Gymnopilus</taxon>
    </lineage>
</organism>
<dbReference type="InterPro" id="IPR011430">
    <property type="entry name" value="UTP20_N"/>
</dbReference>
<dbReference type="InterPro" id="IPR052575">
    <property type="entry name" value="SSU_processome_comp_20"/>
</dbReference>
<dbReference type="FunCoup" id="A0A409W5Y1">
    <property type="interactions" value="511"/>
</dbReference>
<evidence type="ECO:0000256" key="1">
    <source>
        <dbReference type="SAM" id="MobiDB-lite"/>
    </source>
</evidence>
<evidence type="ECO:0000313" key="6">
    <source>
        <dbReference type="Proteomes" id="UP000284706"/>
    </source>
</evidence>
<dbReference type="InParanoid" id="A0A409W5Y1"/>
<protein>
    <submittedName>
        <fullName evidence="5">Uncharacterized protein</fullName>
    </submittedName>
</protein>
<feature type="region of interest" description="Disordered" evidence="1">
    <location>
        <begin position="1966"/>
        <end position="2007"/>
    </location>
</feature>
<dbReference type="Proteomes" id="UP000284706">
    <property type="component" value="Unassembled WGS sequence"/>
</dbReference>
<dbReference type="Pfam" id="PF23099">
    <property type="entry name" value="UTP20_C"/>
    <property type="match status" value="1"/>
</dbReference>
<feature type="domain" description="U3 small nucleolar RNA-associated protein 20 N-terminal" evidence="2">
    <location>
        <begin position="103"/>
        <end position="781"/>
    </location>
</feature>
<proteinExistence type="predicted"/>
<feature type="region of interest" description="Disordered" evidence="1">
    <location>
        <begin position="327"/>
        <end position="387"/>
    </location>
</feature>
<feature type="domain" description="U3 small nucleolar RNA-associated protein 20" evidence="3">
    <location>
        <begin position="1039"/>
        <end position="1258"/>
    </location>
</feature>
<feature type="compositionally biased region" description="Acidic residues" evidence="1">
    <location>
        <begin position="965"/>
        <end position="990"/>
    </location>
</feature>
<dbReference type="Pfam" id="PF07539">
    <property type="entry name" value="UTP20_N"/>
    <property type="match status" value="1"/>
</dbReference>
<dbReference type="Pfam" id="PF20416">
    <property type="entry name" value="UTP20"/>
    <property type="match status" value="1"/>
</dbReference>
<feature type="domain" description="U3 small nucleolar RNA-associated protein 20 C-terminal" evidence="4">
    <location>
        <begin position="1916"/>
        <end position="1991"/>
    </location>
</feature>
<dbReference type="SUPFAM" id="SSF48371">
    <property type="entry name" value="ARM repeat"/>
    <property type="match status" value="2"/>
</dbReference>
<feature type="compositionally biased region" description="Acidic residues" evidence="1">
    <location>
        <begin position="345"/>
        <end position="365"/>
    </location>
</feature>
<dbReference type="GO" id="GO:0032040">
    <property type="term" value="C:small-subunit processome"/>
    <property type="evidence" value="ECO:0007669"/>
    <property type="project" value="TreeGrafter"/>
</dbReference>
<dbReference type="InterPro" id="IPR046523">
    <property type="entry name" value="UTP20_dom"/>
</dbReference>
<feature type="non-terminal residue" evidence="5">
    <location>
        <position position="1"/>
    </location>
</feature>
<evidence type="ECO:0000259" key="3">
    <source>
        <dbReference type="Pfam" id="PF20416"/>
    </source>
</evidence>
<feature type="compositionally biased region" description="Basic residues" evidence="1">
    <location>
        <begin position="1974"/>
        <end position="1991"/>
    </location>
</feature>
<feature type="compositionally biased region" description="Acidic residues" evidence="1">
    <location>
        <begin position="1785"/>
        <end position="1797"/>
    </location>
</feature>
<name>A0A409W5Y1_9AGAR</name>
<reference evidence="5 6" key="1">
    <citation type="journal article" date="2018" name="Evol. Lett.">
        <title>Horizontal gene cluster transfer increased hallucinogenic mushroom diversity.</title>
        <authorList>
            <person name="Reynolds H.T."/>
            <person name="Vijayakumar V."/>
            <person name="Gluck-Thaler E."/>
            <person name="Korotkin H.B."/>
            <person name="Matheny P.B."/>
            <person name="Slot J.C."/>
        </authorList>
    </citation>
    <scope>NUCLEOTIDE SEQUENCE [LARGE SCALE GENOMIC DNA]</scope>
    <source>
        <strain evidence="5 6">SRW20</strain>
    </source>
</reference>
<feature type="compositionally biased region" description="Basic and acidic residues" evidence="1">
    <location>
        <begin position="1992"/>
        <end position="2007"/>
    </location>
</feature>
<dbReference type="InterPro" id="IPR057525">
    <property type="entry name" value="UTP20_C"/>
</dbReference>
<evidence type="ECO:0000259" key="4">
    <source>
        <dbReference type="Pfam" id="PF23099"/>
    </source>
</evidence>
<dbReference type="STRING" id="231916.A0A409W5Y1"/>
<feature type="region of interest" description="Disordered" evidence="1">
    <location>
        <begin position="79"/>
        <end position="98"/>
    </location>
</feature>
<feature type="region of interest" description="Disordered" evidence="1">
    <location>
        <begin position="1782"/>
        <end position="1803"/>
    </location>
</feature>
<keyword evidence="6" id="KW-1185">Reference proteome</keyword>
<evidence type="ECO:0000259" key="2">
    <source>
        <dbReference type="Pfam" id="PF07539"/>
    </source>
</evidence>
<accession>A0A409W5Y1</accession>
<feature type="region of interest" description="Disordered" evidence="1">
    <location>
        <begin position="917"/>
        <end position="936"/>
    </location>
</feature>
<feature type="compositionally biased region" description="Basic and acidic residues" evidence="1">
    <location>
        <begin position="920"/>
        <end position="936"/>
    </location>
</feature>
<feature type="compositionally biased region" description="Low complexity" evidence="1">
    <location>
        <begin position="991"/>
        <end position="1000"/>
    </location>
</feature>
<dbReference type="PANTHER" id="PTHR17695">
    <property type="entry name" value="SMALL SUBUNIT PROCESSOME COMPONENT 20 HOMOLOG"/>
    <property type="match status" value="1"/>
</dbReference>
<gene>
    <name evidence="5" type="ORF">CVT26_006659</name>
</gene>